<evidence type="ECO:0000313" key="2">
    <source>
        <dbReference type="Proteomes" id="UP001589828"/>
    </source>
</evidence>
<gene>
    <name evidence="1" type="ORF">ACFFGT_07330</name>
</gene>
<proteinExistence type="predicted"/>
<sequence>MDFLPIKGDMFRLRFSDIREYSFYHRHDHHFRYVENFSLLKSGDLFYFTFDPEDERLMAISENDQDFILFGSFEGYLLD</sequence>
<evidence type="ECO:0008006" key="3">
    <source>
        <dbReference type="Google" id="ProtNLM"/>
    </source>
</evidence>
<dbReference type="Proteomes" id="UP001589828">
    <property type="component" value="Unassembled WGS sequence"/>
</dbReference>
<organism evidence="1 2">
    <name type="scientific">Mucilaginibacter angelicae</name>
    <dbReference type="NCBI Taxonomy" id="869718"/>
    <lineage>
        <taxon>Bacteria</taxon>
        <taxon>Pseudomonadati</taxon>
        <taxon>Bacteroidota</taxon>
        <taxon>Sphingobacteriia</taxon>
        <taxon>Sphingobacteriales</taxon>
        <taxon>Sphingobacteriaceae</taxon>
        <taxon>Mucilaginibacter</taxon>
    </lineage>
</organism>
<reference evidence="1 2" key="1">
    <citation type="submission" date="2024-09" db="EMBL/GenBank/DDBJ databases">
        <authorList>
            <person name="Sun Q."/>
            <person name="Mori K."/>
        </authorList>
    </citation>
    <scope>NUCLEOTIDE SEQUENCE [LARGE SCALE GENOMIC DNA]</scope>
    <source>
        <strain evidence="1 2">NCAIM B.02415</strain>
    </source>
</reference>
<keyword evidence="2" id="KW-1185">Reference proteome</keyword>
<dbReference type="EMBL" id="JBHLTS010000018">
    <property type="protein sequence ID" value="MFC0514002.1"/>
    <property type="molecule type" value="Genomic_DNA"/>
</dbReference>
<accession>A0ABV6L336</accession>
<name>A0ABV6L336_9SPHI</name>
<comment type="caution">
    <text evidence="1">The sequence shown here is derived from an EMBL/GenBank/DDBJ whole genome shotgun (WGS) entry which is preliminary data.</text>
</comment>
<evidence type="ECO:0000313" key="1">
    <source>
        <dbReference type="EMBL" id="MFC0514002.1"/>
    </source>
</evidence>
<protein>
    <recommendedName>
        <fullName evidence="3">DUF3601 domain-containing protein</fullName>
    </recommendedName>
</protein>